<proteinExistence type="predicted"/>
<gene>
    <name evidence="2" type="ORF">ACTOB_002227</name>
</gene>
<keyword evidence="3" id="KW-1185">Reference proteome</keyword>
<name>A0ABY8WPY5_9ACTN</name>
<dbReference type="Proteomes" id="UP001240150">
    <property type="component" value="Chromosome"/>
</dbReference>
<evidence type="ECO:0000313" key="2">
    <source>
        <dbReference type="EMBL" id="WIM98623.1"/>
    </source>
</evidence>
<dbReference type="RefSeq" id="WP_284920004.1">
    <property type="nucleotide sequence ID" value="NZ_CP126980.1"/>
</dbReference>
<sequence>MTDSAVELARALGRFVAGLQGLLTASWSGDRREPAERPAAEVLADALRIWEPGPVTLPDPPQPFVWLPVGSGRGRFGRRRAPATGVWFVAGTLPGPAAAQVLLVRPNETVIALSRRVPAESIATVVRQLQAAVPGGSRAGADTRFPTRGNRQPFVTRDDYHRPRPAWELTPSGLRPVASSQPALVDTSTATVLTVPGPSVADVVLHEWLAFLSAEQNQAVPPQPATVLAERLAEAWAWAAADALFDQLGEIAAQLAQDPTTGDLVAERHATASAEWGHARDSVLSPIREHLVNPDAVLPDDPRKTLWRRLGIRRAVLEEQDTVLFDADGRLLRVELLPAWAPQGEPPTQVRAADDRTVIEVNVAADTTEIWSTIWSDVLHGIANARLTVPAVSTDLLHQSVPRARNAALTRLVGLRHRLDRAAAFTAWLQALRLGPPSW</sequence>
<protein>
    <submittedName>
        <fullName evidence="2">Uncharacterized protein</fullName>
    </submittedName>
</protein>
<feature type="region of interest" description="Disordered" evidence="1">
    <location>
        <begin position="136"/>
        <end position="159"/>
    </location>
</feature>
<evidence type="ECO:0000313" key="3">
    <source>
        <dbReference type="Proteomes" id="UP001240150"/>
    </source>
</evidence>
<reference evidence="2 3" key="1">
    <citation type="submission" date="2023-06" db="EMBL/GenBank/DDBJ databases">
        <authorList>
            <person name="Yushchuk O."/>
            <person name="Binda E."/>
            <person name="Ruckert-Reed C."/>
            <person name="Fedorenko V."/>
            <person name="Kalinowski J."/>
            <person name="Marinelli F."/>
        </authorList>
    </citation>
    <scope>NUCLEOTIDE SEQUENCE [LARGE SCALE GENOMIC DNA]</scope>
    <source>
        <strain evidence="2 3">NRRL 3884</strain>
    </source>
</reference>
<organism evidence="2 3">
    <name type="scientific">Actinoplanes oblitus</name>
    <dbReference type="NCBI Taxonomy" id="3040509"/>
    <lineage>
        <taxon>Bacteria</taxon>
        <taxon>Bacillati</taxon>
        <taxon>Actinomycetota</taxon>
        <taxon>Actinomycetes</taxon>
        <taxon>Micromonosporales</taxon>
        <taxon>Micromonosporaceae</taxon>
        <taxon>Actinoplanes</taxon>
    </lineage>
</organism>
<accession>A0ABY8WPY5</accession>
<dbReference type="EMBL" id="CP126980">
    <property type="protein sequence ID" value="WIM98623.1"/>
    <property type="molecule type" value="Genomic_DNA"/>
</dbReference>
<evidence type="ECO:0000256" key="1">
    <source>
        <dbReference type="SAM" id="MobiDB-lite"/>
    </source>
</evidence>